<dbReference type="HOGENOM" id="CLU_044348_9_2_1"/>
<keyword evidence="2" id="KW-1185">Reference proteome</keyword>
<organism evidence="1 2">
    <name type="scientific">Anncaliia algerae PRA339</name>
    <dbReference type="NCBI Taxonomy" id="1288291"/>
    <lineage>
        <taxon>Eukaryota</taxon>
        <taxon>Fungi</taxon>
        <taxon>Fungi incertae sedis</taxon>
        <taxon>Microsporidia</taxon>
        <taxon>Tubulinosematoidea</taxon>
        <taxon>Tubulinosematidae</taxon>
        <taxon>Anncaliia</taxon>
    </lineage>
</organism>
<reference evidence="2" key="1">
    <citation type="submission" date="2013-02" db="EMBL/GenBank/DDBJ databases">
        <authorList>
            <consortium name="The Broad Institute Genome Sequencing Platform"/>
            <person name="Cuomo C."/>
            <person name="Becnel J."/>
            <person name="Sanscrainte N."/>
            <person name="Walker B."/>
            <person name="Young S.K."/>
            <person name="Zeng Q."/>
            <person name="Gargeya S."/>
            <person name="Fitzgerald M."/>
            <person name="Haas B."/>
            <person name="Abouelleil A."/>
            <person name="Alvarado L."/>
            <person name="Arachchi H.M."/>
            <person name="Berlin A.M."/>
            <person name="Chapman S.B."/>
            <person name="Dewar J."/>
            <person name="Goldberg J."/>
            <person name="Griggs A."/>
            <person name="Gujja S."/>
            <person name="Hansen M."/>
            <person name="Howarth C."/>
            <person name="Imamovic A."/>
            <person name="Larimer J."/>
            <person name="McCowan C."/>
            <person name="Murphy C."/>
            <person name="Neiman D."/>
            <person name="Pearson M."/>
            <person name="Priest M."/>
            <person name="Roberts A."/>
            <person name="Saif S."/>
            <person name="Shea T."/>
            <person name="Sisk P."/>
            <person name="Sykes S."/>
            <person name="Wortman J."/>
            <person name="Nusbaum C."/>
            <person name="Birren B."/>
        </authorList>
    </citation>
    <scope>NUCLEOTIDE SEQUENCE [LARGE SCALE GENOMIC DNA]</scope>
    <source>
        <strain evidence="2">PRA339</strain>
    </source>
</reference>
<name>A0A059EZN9_9MICR</name>
<dbReference type="EMBL" id="KK365184">
    <property type="protein sequence ID" value="KCZ80385.1"/>
    <property type="molecule type" value="Genomic_DNA"/>
</dbReference>
<sequence>ANTFEDFIIRADRKELIIYLRELNFLKRENICKECKASTKFNSHKRSFDNYAWRCINKKCKKFKAYFNIRADSFFKDIKIHFKVHLFFSIVKIKTSLDISGNTVDKIIKKLIHKIPEQDFRNNKLGGLVL</sequence>
<accession>A0A059EZN9</accession>
<proteinExistence type="predicted"/>
<protein>
    <submittedName>
        <fullName evidence="1">Uncharacterized protein</fullName>
    </submittedName>
</protein>
<dbReference type="AlphaFoldDB" id="A0A059EZN9"/>
<evidence type="ECO:0000313" key="1">
    <source>
        <dbReference type="EMBL" id="KCZ80385.1"/>
    </source>
</evidence>
<dbReference type="VEuPathDB" id="MicrosporidiaDB:H312_02211"/>
<dbReference type="Proteomes" id="UP000030655">
    <property type="component" value="Unassembled WGS sequence"/>
</dbReference>
<evidence type="ECO:0000313" key="2">
    <source>
        <dbReference type="Proteomes" id="UP000030655"/>
    </source>
</evidence>
<feature type="non-terminal residue" evidence="1">
    <location>
        <position position="1"/>
    </location>
</feature>
<gene>
    <name evidence="1" type="ORF">H312_02211</name>
</gene>
<reference evidence="1 2" key="2">
    <citation type="submission" date="2014-03" db="EMBL/GenBank/DDBJ databases">
        <title>The Genome Sequence of Anncaliia algerae insect isolate PRA339.</title>
        <authorList>
            <consortium name="The Broad Institute Genome Sequencing Platform"/>
            <consortium name="The Broad Institute Genome Sequencing Center for Infectious Disease"/>
            <person name="Cuomo C."/>
            <person name="Becnel J."/>
            <person name="Sanscrainte N."/>
            <person name="Walker B."/>
            <person name="Young S.K."/>
            <person name="Zeng Q."/>
            <person name="Gargeya S."/>
            <person name="Fitzgerald M."/>
            <person name="Haas B."/>
            <person name="Abouelleil A."/>
            <person name="Alvarado L."/>
            <person name="Arachchi H.M."/>
            <person name="Berlin A.M."/>
            <person name="Chapman S.B."/>
            <person name="Dewar J."/>
            <person name="Goldberg J."/>
            <person name="Griggs A."/>
            <person name="Gujja S."/>
            <person name="Hansen M."/>
            <person name="Howarth C."/>
            <person name="Imamovic A."/>
            <person name="Larimer J."/>
            <person name="McCowan C."/>
            <person name="Murphy C."/>
            <person name="Neiman D."/>
            <person name="Pearson M."/>
            <person name="Priest M."/>
            <person name="Roberts A."/>
            <person name="Saif S."/>
            <person name="Shea T."/>
            <person name="Sisk P."/>
            <person name="Sykes S."/>
            <person name="Wortman J."/>
            <person name="Nusbaum C."/>
            <person name="Birren B."/>
        </authorList>
    </citation>
    <scope>NUCLEOTIDE SEQUENCE [LARGE SCALE GENOMIC DNA]</scope>
    <source>
        <strain evidence="1 2">PRA339</strain>
    </source>
</reference>